<feature type="region of interest" description="Disordered" evidence="1">
    <location>
        <begin position="207"/>
        <end position="271"/>
    </location>
</feature>
<organism evidence="2">
    <name type="scientific">marine metagenome</name>
    <dbReference type="NCBI Taxonomy" id="408172"/>
    <lineage>
        <taxon>unclassified sequences</taxon>
        <taxon>metagenomes</taxon>
        <taxon>ecological metagenomes</taxon>
    </lineage>
</organism>
<evidence type="ECO:0000256" key="1">
    <source>
        <dbReference type="SAM" id="MobiDB-lite"/>
    </source>
</evidence>
<feature type="non-terminal residue" evidence="2">
    <location>
        <position position="271"/>
    </location>
</feature>
<accession>A0A382V3X8</accession>
<feature type="compositionally biased region" description="Polar residues" evidence="1">
    <location>
        <begin position="258"/>
        <end position="271"/>
    </location>
</feature>
<sequence>MTFTNAKVCIYDPIVEGRISNVKLLNSGENYLSEPAVAFASPTAGYTINDGTDNMIPFHRQSEGEAKLDTQGRVRKIIVTDPGSGYGWKEGGYQYEKTDVKPIVYNLLKIKSGAVSEYITGAGKFLNEKFYSYGYQLANGTSREIDPVSVIITANPEDEESNILSMGMTRAEFKFINNMYSKEDDVLSEGEESYKAYEMSAKSFIGGSSRSPSAGVPQGGHQDNLSNFTVDPASHGFINVTPDEEGGRGQEDDADATLDTSPQGTSQLDNR</sequence>
<dbReference type="EMBL" id="UINC01148975">
    <property type="protein sequence ID" value="SVD41160.1"/>
    <property type="molecule type" value="Genomic_DNA"/>
</dbReference>
<gene>
    <name evidence="2" type="ORF">METZ01_LOCUS394014</name>
</gene>
<proteinExistence type="predicted"/>
<name>A0A382V3X8_9ZZZZ</name>
<reference evidence="2" key="1">
    <citation type="submission" date="2018-05" db="EMBL/GenBank/DDBJ databases">
        <authorList>
            <person name="Lanie J.A."/>
            <person name="Ng W.-L."/>
            <person name="Kazmierczak K.M."/>
            <person name="Andrzejewski T.M."/>
            <person name="Davidsen T.M."/>
            <person name="Wayne K.J."/>
            <person name="Tettelin H."/>
            <person name="Glass J.I."/>
            <person name="Rusch D."/>
            <person name="Podicherti R."/>
            <person name="Tsui H.-C.T."/>
            <person name="Winkler M.E."/>
        </authorList>
    </citation>
    <scope>NUCLEOTIDE SEQUENCE</scope>
</reference>
<dbReference type="AlphaFoldDB" id="A0A382V3X8"/>
<evidence type="ECO:0000313" key="2">
    <source>
        <dbReference type="EMBL" id="SVD41160.1"/>
    </source>
</evidence>
<protein>
    <submittedName>
        <fullName evidence="2">Uncharacterized protein</fullName>
    </submittedName>
</protein>